<dbReference type="SMART" id="SM00345">
    <property type="entry name" value="HTH_GNTR"/>
    <property type="match status" value="1"/>
</dbReference>
<dbReference type="PANTHER" id="PTHR43537:SF24">
    <property type="entry name" value="GLUCONATE OPERON TRANSCRIPTIONAL REPRESSOR"/>
    <property type="match status" value="1"/>
</dbReference>
<dbReference type="Gene3D" id="1.10.10.10">
    <property type="entry name" value="Winged helix-like DNA-binding domain superfamily/Winged helix DNA-binding domain"/>
    <property type="match status" value="1"/>
</dbReference>
<evidence type="ECO:0000256" key="4">
    <source>
        <dbReference type="SAM" id="MobiDB-lite"/>
    </source>
</evidence>
<evidence type="ECO:0000256" key="2">
    <source>
        <dbReference type="ARBA" id="ARBA00023125"/>
    </source>
</evidence>
<evidence type="ECO:0000256" key="3">
    <source>
        <dbReference type="ARBA" id="ARBA00023163"/>
    </source>
</evidence>
<dbReference type="Gene3D" id="1.20.120.530">
    <property type="entry name" value="GntR ligand-binding domain-like"/>
    <property type="match status" value="1"/>
</dbReference>
<gene>
    <name evidence="6" type="ORF">CP976_37740</name>
</gene>
<protein>
    <submittedName>
        <fullName evidence="6">GntR family transcriptional regulator</fullName>
    </submittedName>
</protein>
<organism evidence="6 7">
    <name type="scientific">Streptomyces coeruleorubidus</name>
    <dbReference type="NCBI Taxonomy" id="116188"/>
    <lineage>
        <taxon>Bacteria</taxon>
        <taxon>Bacillati</taxon>
        <taxon>Actinomycetota</taxon>
        <taxon>Actinomycetes</taxon>
        <taxon>Kitasatosporales</taxon>
        <taxon>Streptomycetaceae</taxon>
        <taxon>Streptomyces</taxon>
    </lineage>
</organism>
<sequence length="252" mass="27496">MNVKKSATEHDRREGSPVSPESARPTRLPRETFASMVTERLREDIIEGTLAPGTQLSEVELATNFGVSRGPIREALQRLIQEGLLRGEPHRRVSVPVLTKEDVADIYLARTALESAAAQSIIASGKSEEAFEQLDRNVRAMDSAEAAGDWETVKRHDLDFHTVLVAASGSRRLQRMFSTVISETRLCVGALTAEEARHGHEGESPGEGTHRKISEMIRDGDTAGALEALKKHFDDAVSVLAGRDAEGPAPRK</sequence>
<dbReference type="PROSITE" id="PS50949">
    <property type="entry name" value="HTH_GNTR"/>
    <property type="match status" value="1"/>
</dbReference>
<dbReference type="InterPro" id="IPR011711">
    <property type="entry name" value="GntR_C"/>
</dbReference>
<dbReference type="SMART" id="SM00895">
    <property type="entry name" value="FCD"/>
    <property type="match status" value="1"/>
</dbReference>
<evidence type="ECO:0000313" key="6">
    <source>
        <dbReference type="EMBL" id="QEV29297.1"/>
    </source>
</evidence>
<feature type="compositionally biased region" description="Basic and acidic residues" evidence="4">
    <location>
        <begin position="1"/>
        <end position="15"/>
    </location>
</feature>
<feature type="region of interest" description="Disordered" evidence="4">
    <location>
        <begin position="1"/>
        <end position="33"/>
    </location>
</feature>
<name>A0A5J6IKS3_STRC4</name>
<reference evidence="6 7" key="1">
    <citation type="submission" date="2017-09" db="EMBL/GenBank/DDBJ databases">
        <authorList>
            <person name="Lee N."/>
            <person name="Cho B.-K."/>
        </authorList>
    </citation>
    <scope>NUCLEOTIDE SEQUENCE [LARGE SCALE GENOMIC DNA]</scope>
    <source>
        <strain evidence="6 7">ATCC 13740</strain>
    </source>
</reference>
<keyword evidence="2" id="KW-0238">DNA-binding</keyword>
<dbReference type="SUPFAM" id="SSF48008">
    <property type="entry name" value="GntR ligand-binding domain-like"/>
    <property type="match status" value="1"/>
</dbReference>
<dbReference type="Proteomes" id="UP000326598">
    <property type="component" value="Chromosome"/>
</dbReference>
<dbReference type="EMBL" id="CP023694">
    <property type="protein sequence ID" value="QEV29297.1"/>
    <property type="molecule type" value="Genomic_DNA"/>
</dbReference>
<dbReference type="CDD" id="cd07377">
    <property type="entry name" value="WHTH_GntR"/>
    <property type="match status" value="1"/>
</dbReference>
<accession>A0A5J6IKS3</accession>
<feature type="domain" description="HTH gntR-type" evidence="5">
    <location>
        <begin position="31"/>
        <end position="98"/>
    </location>
</feature>
<dbReference type="InterPro" id="IPR000524">
    <property type="entry name" value="Tscrpt_reg_HTH_GntR"/>
</dbReference>
<dbReference type="Pfam" id="PF00392">
    <property type="entry name" value="GntR"/>
    <property type="match status" value="1"/>
</dbReference>
<evidence type="ECO:0000313" key="7">
    <source>
        <dbReference type="Proteomes" id="UP000326598"/>
    </source>
</evidence>
<dbReference type="InterPro" id="IPR008920">
    <property type="entry name" value="TF_FadR/GntR_C"/>
</dbReference>
<dbReference type="Pfam" id="PF07729">
    <property type="entry name" value="FCD"/>
    <property type="match status" value="1"/>
</dbReference>
<dbReference type="GO" id="GO:0003677">
    <property type="term" value="F:DNA binding"/>
    <property type="evidence" value="ECO:0007669"/>
    <property type="project" value="UniProtKB-KW"/>
</dbReference>
<dbReference type="PRINTS" id="PR00035">
    <property type="entry name" value="HTHGNTR"/>
</dbReference>
<dbReference type="KEGG" id="scoe:CP976_37740"/>
<dbReference type="GO" id="GO:0003700">
    <property type="term" value="F:DNA-binding transcription factor activity"/>
    <property type="evidence" value="ECO:0007669"/>
    <property type="project" value="InterPro"/>
</dbReference>
<dbReference type="InterPro" id="IPR036390">
    <property type="entry name" value="WH_DNA-bd_sf"/>
</dbReference>
<evidence type="ECO:0000256" key="1">
    <source>
        <dbReference type="ARBA" id="ARBA00023015"/>
    </source>
</evidence>
<proteinExistence type="predicted"/>
<dbReference type="InterPro" id="IPR036388">
    <property type="entry name" value="WH-like_DNA-bd_sf"/>
</dbReference>
<evidence type="ECO:0000259" key="5">
    <source>
        <dbReference type="PROSITE" id="PS50949"/>
    </source>
</evidence>
<keyword evidence="1" id="KW-0805">Transcription regulation</keyword>
<keyword evidence="3" id="KW-0804">Transcription</keyword>
<dbReference type="SUPFAM" id="SSF46785">
    <property type="entry name" value="Winged helix' DNA-binding domain"/>
    <property type="match status" value="1"/>
</dbReference>
<dbReference type="AlphaFoldDB" id="A0A5J6IKS3"/>
<dbReference type="PANTHER" id="PTHR43537">
    <property type="entry name" value="TRANSCRIPTIONAL REGULATOR, GNTR FAMILY"/>
    <property type="match status" value="1"/>
</dbReference>